<keyword evidence="5" id="KW-1185">Reference proteome</keyword>
<evidence type="ECO:0000313" key="5">
    <source>
        <dbReference type="Proteomes" id="UP000320239"/>
    </source>
</evidence>
<accession>A0A561WPH5</accession>
<evidence type="ECO:0000256" key="1">
    <source>
        <dbReference type="ARBA" id="ARBA00022729"/>
    </source>
</evidence>
<dbReference type="OrthoDB" id="3298255at2"/>
<dbReference type="PROSITE" id="PS51109">
    <property type="entry name" value="G5"/>
    <property type="match status" value="1"/>
</dbReference>
<dbReference type="SMART" id="SM01208">
    <property type="entry name" value="G5"/>
    <property type="match status" value="1"/>
</dbReference>
<protein>
    <submittedName>
        <fullName evidence="4">Surface rod structure-forming protein G</fullName>
    </submittedName>
</protein>
<dbReference type="Proteomes" id="UP000320239">
    <property type="component" value="Unassembled WGS sequence"/>
</dbReference>
<proteinExistence type="predicted"/>
<evidence type="ECO:0000313" key="4">
    <source>
        <dbReference type="EMBL" id="TWG25757.1"/>
    </source>
</evidence>
<reference evidence="4 5" key="1">
    <citation type="submission" date="2019-06" db="EMBL/GenBank/DDBJ databases">
        <title>Sequencing the genomes of 1000 actinobacteria strains.</title>
        <authorList>
            <person name="Klenk H.-P."/>
        </authorList>
    </citation>
    <scope>NUCLEOTIDE SEQUENCE [LARGE SCALE GENOMIC DNA]</scope>
    <source>
        <strain evidence="4 5">DSM 43866</strain>
    </source>
</reference>
<dbReference type="EMBL" id="VIWY01000001">
    <property type="protein sequence ID" value="TWG25757.1"/>
    <property type="molecule type" value="Genomic_DNA"/>
</dbReference>
<evidence type="ECO:0000256" key="2">
    <source>
        <dbReference type="SAM" id="MobiDB-lite"/>
    </source>
</evidence>
<keyword evidence="1" id="KW-0732">Signal</keyword>
<feature type="compositionally biased region" description="Basic and acidic residues" evidence="2">
    <location>
        <begin position="262"/>
        <end position="283"/>
    </location>
</feature>
<sequence length="308" mass="32217">MPRKSWWARLPFGVRMAAGISALLVVLGGGAAGAAMLAGDEGGQPAVEQALAADPGAARLEESPEIVSREAAAAAPPPRRRVHVPVRPAPPPVAKPARTAAATGAELSRARAEDPADRTGSRQPRSAAPRRRETAAKSSAAARPVVTTRTDVETRPIPFETRVIRDHSLPRGIRKVQAPGVPGEETVRYLVTLIDGKPSDRRVLDTTVTRQPEERVVVFGVHREPRCVSALDLCVPLGRTACPAEPDRPVADASAPPAPETGAERDAAAGAERDAAAGAERDAAAGTDLDVIDPEAPADVRREPATEC</sequence>
<feature type="compositionally biased region" description="Basic and acidic residues" evidence="2">
    <location>
        <begin position="108"/>
        <end position="120"/>
    </location>
</feature>
<gene>
    <name evidence="4" type="ORF">FHX34_101729</name>
</gene>
<dbReference type="InterPro" id="IPR011098">
    <property type="entry name" value="G5_dom"/>
</dbReference>
<organism evidence="4 5">
    <name type="scientific">Actinoplanes teichomyceticus</name>
    <dbReference type="NCBI Taxonomy" id="1867"/>
    <lineage>
        <taxon>Bacteria</taxon>
        <taxon>Bacillati</taxon>
        <taxon>Actinomycetota</taxon>
        <taxon>Actinomycetes</taxon>
        <taxon>Micromonosporales</taxon>
        <taxon>Micromonosporaceae</taxon>
        <taxon>Actinoplanes</taxon>
    </lineage>
</organism>
<dbReference type="RefSeq" id="WP_145830760.1">
    <property type="nucleotide sequence ID" value="NZ_BOMX01000015.1"/>
</dbReference>
<feature type="region of interest" description="Disordered" evidence="2">
    <location>
        <begin position="241"/>
        <end position="308"/>
    </location>
</feature>
<name>A0A561WPH5_ACTTI</name>
<dbReference type="AlphaFoldDB" id="A0A561WPH5"/>
<feature type="compositionally biased region" description="Basic and acidic residues" evidence="2">
    <location>
        <begin position="298"/>
        <end position="308"/>
    </location>
</feature>
<dbReference type="Pfam" id="PF07501">
    <property type="entry name" value="G5"/>
    <property type="match status" value="1"/>
</dbReference>
<feature type="domain" description="G5" evidence="3">
    <location>
        <begin position="143"/>
        <end position="223"/>
    </location>
</feature>
<comment type="caution">
    <text evidence="4">The sequence shown here is derived from an EMBL/GenBank/DDBJ whole genome shotgun (WGS) entry which is preliminary data.</text>
</comment>
<evidence type="ECO:0000259" key="3">
    <source>
        <dbReference type="PROSITE" id="PS51109"/>
    </source>
</evidence>
<feature type="region of interest" description="Disordered" evidence="2">
    <location>
        <begin position="54"/>
        <end position="148"/>
    </location>
</feature>
<dbReference type="Gene3D" id="2.20.230.10">
    <property type="entry name" value="Resuscitation-promoting factor rpfb"/>
    <property type="match status" value="1"/>
</dbReference>